<name>A0A7M5UTY7_9CNID</name>
<evidence type="ECO:0000256" key="1">
    <source>
        <dbReference type="ARBA" id="ARBA00004167"/>
    </source>
</evidence>
<evidence type="ECO:0000256" key="2">
    <source>
        <dbReference type="ARBA" id="ARBA00022692"/>
    </source>
</evidence>
<keyword evidence="2 6" id="KW-0812">Transmembrane</keyword>
<dbReference type="GO" id="GO:0016020">
    <property type="term" value="C:membrane"/>
    <property type="evidence" value="ECO:0007669"/>
    <property type="project" value="UniProtKB-SubCell"/>
</dbReference>
<dbReference type="OrthoDB" id="5985073at2759"/>
<comment type="subcellular location">
    <subcellularLocation>
        <location evidence="1">Membrane</location>
        <topology evidence="1">Single-pass membrane protein</topology>
    </subcellularLocation>
</comment>
<evidence type="ECO:0000256" key="5">
    <source>
        <dbReference type="ARBA" id="ARBA00023136"/>
    </source>
</evidence>
<evidence type="ECO:0000256" key="3">
    <source>
        <dbReference type="ARBA" id="ARBA00022729"/>
    </source>
</evidence>
<feature type="transmembrane region" description="Helical" evidence="6">
    <location>
        <begin position="30"/>
        <end position="50"/>
    </location>
</feature>
<dbReference type="AlphaFoldDB" id="A0A7M5UTY7"/>
<accession>A0A7M5UTY7</accession>
<dbReference type="PANTHER" id="PTHR16059:SF25">
    <property type="entry name" value="LYSOZYME"/>
    <property type="match status" value="1"/>
</dbReference>
<evidence type="ECO:0000313" key="8">
    <source>
        <dbReference type="Proteomes" id="UP000594262"/>
    </source>
</evidence>
<dbReference type="PANTHER" id="PTHR16059">
    <property type="entry name" value="ANTHRAX TOXIN RECEPTOR"/>
    <property type="match status" value="1"/>
</dbReference>
<organism evidence="7 8">
    <name type="scientific">Clytia hemisphaerica</name>
    <dbReference type="NCBI Taxonomy" id="252671"/>
    <lineage>
        <taxon>Eukaryota</taxon>
        <taxon>Metazoa</taxon>
        <taxon>Cnidaria</taxon>
        <taxon>Hydrozoa</taxon>
        <taxon>Hydroidolina</taxon>
        <taxon>Leptothecata</taxon>
        <taxon>Obeliida</taxon>
        <taxon>Clytiidae</taxon>
        <taxon>Clytia</taxon>
    </lineage>
</organism>
<keyword evidence="4 6" id="KW-1133">Transmembrane helix</keyword>
<evidence type="ECO:0000313" key="7">
    <source>
        <dbReference type="EnsemblMetazoa" id="CLYHEMP004150.1"/>
    </source>
</evidence>
<dbReference type="EnsemblMetazoa" id="CLYHEMT004150.1">
    <property type="protein sequence ID" value="CLYHEMP004150.1"/>
    <property type="gene ID" value="CLYHEMG004150"/>
</dbReference>
<sequence length="439" mass="49949">LNTTSLNTFLFGWIKNILRRTKSASIHTNMFSLIFCMAALVHLGTLIDAIDTKVSGYKIQELVQCPLQVEALGCWKDERKNRAFPDQIMNSRDPTSNAAFNPIINWGKYNAFLSNFICECGKKILKKKNANSAVIGIQYYAECWGDYLKENPDFKMHDETQSCVSGSYSPYLKKQNNQCQVHTGQSGTMFVYKIQKHYRTCPEMQGKYDIGGSEMTITNQDGLTFQGQAGKQIIMDGEFYRGCSGSVKYNGQSMSFHYAPETCILTYGGNSATKKNCDKSMMCPFYKNLGCWNDFDSRKNPRMTKYIFNDRDRTDIGWSGTEISWDNWQYGYLQELLCRCAKAAKENGMKYFSIQYYAECWITNDEPKAKADGEAHTCVNDEYKFCNLSKSSCKAQICAGVNQSNQLYEIKQGPMMCDSNPCPSDKQCVTDGPDKYYCQ</sequence>
<keyword evidence="3" id="KW-0732">Signal</keyword>
<reference evidence="7" key="1">
    <citation type="submission" date="2021-01" db="UniProtKB">
        <authorList>
            <consortium name="EnsemblMetazoa"/>
        </authorList>
    </citation>
    <scope>IDENTIFICATION</scope>
</reference>
<evidence type="ECO:0000256" key="4">
    <source>
        <dbReference type="ARBA" id="ARBA00022989"/>
    </source>
</evidence>
<evidence type="ECO:0000256" key="6">
    <source>
        <dbReference type="SAM" id="Phobius"/>
    </source>
</evidence>
<dbReference type="Proteomes" id="UP000594262">
    <property type="component" value="Unplaced"/>
</dbReference>
<keyword evidence="5 6" id="KW-0472">Membrane</keyword>
<proteinExistence type="predicted"/>
<keyword evidence="8" id="KW-1185">Reference proteome</keyword>
<protein>
    <submittedName>
        <fullName evidence="7">Uncharacterized protein</fullName>
    </submittedName>
</protein>